<dbReference type="Gene3D" id="1.10.287.100">
    <property type="match status" value="1"/>
</dbReference>
<sequence>MTKPTAAQDAAAFTLAGDLRVVLGKLKRKFRAQGSFNELTASQVSVLSHLERDGPATISQLARAEGMRPQSMGAIVTVLEAAGLVQGTPDPTDGRKVLLSLTQDCIDRVAEARAAREDWLFRTIQSEFTAAEQAQLATGIALLKRMAEL</sequence>
<dbReference type="AlphaFoldDB" id="A0AA42CKA3"/>
<accession>A0AA42CKA3</accession>
<feature type="domain" description="HTH marR-type" evidence="1">
    <location>
        <begin position="12"/>
        <end position="148"/>
    </location>
</feature>
<organism evidence="2 3">
    <name type="scientific">Lichenifustis flavocetrariae</name>
    <dbReference type="NCBI Taxonomy" id="2949735"/>
    <lineage>
        <taxon>Bacteria</taxon>
        <taxon>Pseudomonadati</taxon>
        <taxon>Pseudomonadota</taxon>
        <taxon>Alphaproteobacteria</taxon>
        <taxon>Hyphomicrobiales</taxon>
        <taxon>Lichenihabitantaceae</taxon>
        <taxon>Lichenifustis</taxon>
    </lineage>
</organism>
<evidence type="ECO:0000313" key="2">
    <source>
        <dbReference type="EMBL" id="MCW6510383.1"/>
    </source>
</evidence>
<dbReference type="GO" id="GO:0003700">
    <property type="term" value="F:DNA-binding transcription factor activity"/>
    <property type="evidence" value="ECO:0007669"/>
    <property type="project" value="InterPro"/>
</dbReference>
<dbReference type="RefSeq" id="WP_282586758.1">
    <property type="nucleotide sequence ID" value="NZ_JAMOIM010000015.1"/>
</dbReference>
<dbReference type="SMART" id="SM00347">
    <property type="entry name" value="HTH_MARR"/>
    <property type="match status" value="1"/>
</dbReference>
<dbReference type="Gene3D" id="1.10.10.10">
    <property type="entry name" value="Winged helix-like DNA-binding domain superfamily/Winged helix DNA-binding domain"/>
    <property type="match status" value="1"/>
</dbReference>
<name>A0AA42CKA3_9HYPH</name>
<comment type="caution">
    <text evidence="2">The sequence shown here is derived from an EMBL/GenBank/DDBJ whole genome shotgun (WGS) entry which is preliminary data.</text>
</comment>
<keyword evidence="3" id="KW-1185">Reference proteome</keyword>
<dbReference type="SUPFAM" id="SSF46785">
    <property type="entry name" value="Winged helix' DNA-binding domain"/>
    <property type="match status" value="1"/>
</dbReference>
<proteinExistence type="predicted"/>
<dbReference type="InterPro" id="IPR052526">
    <property type="entry name" value="HTH-type_Bedaq_tolerance"/>
</dbReference>
<dbReference type="InterPro" id="IPR036388">
    <property type="entry name" value="WH-like_DNA-bd_sf"/>
</dbReference>
<reference evidence="2" key="1">
    <citation type="submission" date="2022-05" db="EMBL/GenBank/DDBJ databases">
        <authorList>
            <person name="Pankratov T."/>
        </authorList>
    </citation>
    <scope>NUCLEOTIDE SEQUENCE</scope>
    <source>
        <strain evidence="2">BP6-180914</strain>
    </source>
</reference>
<gene>
    <name evidence="2" type="ORF">M8523_20400</name>
</gene>
<evidence type="ECO:0000259" key="1">
    <source>
        <dbReference type="PROSITE" id="PS50995"/>
    </source>
</evidence>
<protein>
    <submittedName>
        <fullName evidence="2">MarR family transcriptional regulator</fullName>
    </submittedName>
</protein>
<dbReference type="Pfam" id="PF12802">
    <property type="entry name" value="MarR_2"/>
    <property type="match status" value="1"/>
</dbReference>
<dbReference type="InterPro" id="IPR000835">
    <property type="entry name" value="HTH_MarR-typ"/>
</dbReference>
<dbReference type="InterPro" id="IPR036390">
    <property type="entry name" value="WH_DNA-bd_sf"/>
</dbReference>
<dbReference type="EMBL" id="JAMOIM010000015">
    <property type="protein sequence ID" value="MCW6510383.1"/>
    <property type="molecule type" value="Genomic_DNA"/>
</dbReference>
<evidence type="ECO:0000313" key="3">
    <source>
        <dbReference type="Proteomes" id="UP001165667"/>
    </source>
</evidence>
<dbReference type="PROSITE" id="PS50995">
    <property type="entry name" value="HTH_MARR_2"/>
    <property type="match status" value="1"/>
</dbReference>
<dbReference type="PANTHER" id="PTHR39515:SF2">
    <property type="entry name" value="HTH-TYPE TRANSCRIPTIONAL REGULATOR RV0880"/>
    <property type="match status" value="1"/>
</dbReference>
<dbReference type="Proteomes" id="UP001165667">
    <property type="component" value="Unassembled WGS sequence"/>
</dbReference>
<dbReference type="PANTHER" id="PTHR39515">
    <property type="entry name" value="CONSERVED PROTEIN"/>
    <property type="match status" value="1"/>
</dbReference>